<evidence type="ECO:0000256" key="2">
    <source>
        <dbReference type="ARBA" id="ARBA00012417"/>
    </source>
</evidence>
<evidence type="ECO:0000259" key="9">
    <source>
        <dbReference type="SMART" id="SM00481"/>
    </source>
</evidence>
<dbReference type="Proteomes" id="UP000324595">
    <property type="component" value="Unassembled WGS sequence"/>
</dbReference>
<keyword evidence="5" id="KW-0548">Nucleotidyltransferase</keyword>
<dbReference type="EC" id="2.7.7.7" evidence="2"/>
<sequence length="1160" mass="132799">MNFSHLHNHTQFSMLDGAAGIEQLIKKSKRHGMPGIAITDHGNMFGVPEFVNEAHKHDVKPIIGCEFYITPSGMDDKQDRTRYHQVLLAKNMTGYRNLSKLCSLGYTEGMYYKPRIDKETLAEHAEGLIATTCCIASEINQTLINGEEKDARALFEWYLDIFGDDYYVELQRHGLEDQNRCNETLVKWAKEYNVKMIATNDCHYVEEEDSEAHDILLALQTNADIDDPNRFRFTDDDNNLNTDFYLKTPEEMKELFSDLPEAIDNTNEIIEKIDDIELSSDLLLPHYSIPDEYDSMYDYLRQLTYEGAKERYGEVRQDVSERIEQELNIIKEMDFVGYFLITQDFTTEARKRDVFVGPGRGSAAGSIVAYCLGIINIDPLRHDLLFERFLNPERVSPPDIDIDFDDSGRQEVIDYVVEEYGRDNVAQIVTYGTMKAKTAIRDVGRVLGVPLQEVDRITKMFPDGPSLNEFEDVLDTQKNPESANDIQELFEHPDPQIQKMMRFARTLEGSARQTGVHAAGVIIAPGEISEYVPVALSKDKELITQYDGPNAEDCGLLKMDFLGLKTLSILKTSIKYIEENHGEHWELDDIPEDDEKTFELYQQGNTIGTFQFESDGMRKYLKQLKPTELDDLIAMNALYRPGPMQFIPEYIDRKHDRSEVEYPHPDLKELLEPTYGIMIYQEQIMKAAQIIADYSLGEADLLRRAMGKKKQKVMAEQREIFTEKAINNGVSEEKAEEIFDIMAEFANYGFNKSHSAAYSVVAYQTAFFKANYPAEYMAAVLTHNMGDIDKVSKFIEECYRNDITVDPPDINNGAGKFVAVDGRIQYGMEAIKGVGSNAVQEVVKERRENGKFESIFDFARRIDSRVCNKRTLESLFQAGAFDGLNPNRRQLLQHMEVIISYGSRVQEMEDSNQSDLFGEGEDSSSAIDEPEFDPIERWSNMERLNKERELIGFYLSGHPLDKYSEDLQMFCSHTLDSDELEKLDDRTDIRAAGIITDVSRVTDKKGRPFAFLEMEDRQGKVEVVAFNDVYDSNLGMIQEDTRVVVDGSFDSSRGKLQIIANNFERIESMREKYQDQIELQIDIDTNFVTDDELEEMAKLFGRHRGETNVSFNVLSQEAKRPFRMNVRKFVVDPNEQLLSGLKSLVGEEAVALQRNKTNGR</sequence>
<comment type="subcellular location">
    <subcellularLocation>
        <location evidence="1">Cytoplasm</location>
    </subcellularLocation>
</comment>
<dbReference type="GO" id="GO:0008408">
    <property type="term" value="F:3'-5' exonuclease activity"/>
    <property type="evidence" value="ECO:0007669"/>
    <property type="project" value="InterPro"/>
</dbReference>
<dbReference type="Pfam" id="PF02811">
    <property type="entry name" value="PHP"/>
    <property type="match status" value="1"/>
</dbReference>
<evidence type="ECO:0000256" key="4">
    <source>
        <dbReference type="ARBA" id="ARBA00022679"/>
    </source>
</evidence>
<dbReference type="InterPro" id="IPR029460">
    <property type="entry name" value="DNAPol_HHH"/>
</dbReference>
<dbReference type="SUPFAM" id="SSF89550">
    <property type="entry name" value="PHP domain-like"/>
    <property type="match status" value="1"/>
</dbReference>
<dbReference type="InterPro" id="IPR016195">
    <property type="entry name" value="Pol/histidinol_Pase-like"/>
</dbReference>
<dbReference type="InterPro" id="IPR004805">
    <property type="entry name" value="DnaE2/DnaE/PolC"/>
</dbReference>
<evidence type="ECO:0000313" key="11">
    <source>
        <dbReference type="Proteomes" id="UP000324595"/>
    </source>
</evidence>
<dbReference type="Pfam" id="PF14579">
    <property type="entry name" value="HHH_6"/>
    <property type="match status" value="1"/>
</dbReference>
<name>A0A5D3YKY5_9BACT</name>
<dbReference type="OrthoDB" id="9803237at2"/>
<keyword evidence="11" id="KW-1185">Reference proteome</keyword>
<dbReference type="GO" id="GO:0005737">
    <property type="term" value="C:cytoplasm"/>
    <property type="evidence" value="ECO:0007669"/>
    <property type="project" value="UniProtKB-SubCell"/>
</dbReference>
<dbReference type="GO" id="GO:0003887">
    <property type="term" value="F:DNA-directed DNA polymerase activity"/>
    <property type="evidence" value="ECO:0007669"/>
    <property type="project" value="UniProtKB-KW"/>
</dbReference>
<dbReference type="AlphaFoldDB" id="A0A5D3YKY5"/>
<proteinExistence type="predicted"/>
<accession>A0A5D3YKY5</accession>
<dbReference type="SUPFAM" id="SSF160975">
    <property type="entry name" value="AF1531-like"/>
    <property type="match status" value="1"/>
</dbReference>
<evidence type="ECO:0000256" key="1">
    <source>
        <dbReference type="ARBA" id="ARBA00004496"/>
    </source>
</evidence>
<evidence type="ECO:0000313" key="10">
    <source>
        <dbReference type="EMBL" id="TYP92568.1"/>
    </source>
</evidence>
<dbReference type="InterPro" id="IPR040982">
    <property type="entry name" value="DNA_pol3_finger"/>
</dbReference>
<gene>
    <name evidence="10" type="ORF">LX73_1930</name>
</gene>
<dbReference type="GO" id="GO:0003676">
    <property type="term" value="F:nucleic acid binding"/>
    <property type="evidence" value="ECO:0007669"/>
    <property type="project" value="InterPro"/>
</dbReference>
<dbReference type="Pfam" id="PF07733">
    <property type="entry name" value="DNA_pol3_alpha"/>
    <property type="match status" value="1"/>
</dbReference>
<organism evidence="10 11">
    <name type="scientific">Fodinibius salinus</name>
    <dbReference type="NCBI Taxonomy" id="860790"/>
    <lineage>
        <taxon>Bacteria</taxon>
        <taxon>Pseudomonadati</taxon>
        <taxon>Balneolota</taxon>
        <taxon>Balneolia</taxon>
        <taxon>Balneolales</taxon>
        <taxon>Balneolaceae</taxon>
        <taxon>Fodinibius</taxon>
    </lineage>
</organism>
<dbReference type="PANTHER" id="PTHR32294">
    <property type="entry name" value="DNA POLYMERASE III SUBUNIT ALPHA"/>
    <property type="match status" value="1"/>
</dbReference>
<dbReference type="PANTHER" id="PTHR32294:SF0">
    <property type="entry name" value="DNA POLYMERASE III SUBUNIT ALPHA"/>
    <property type="match status" value="1"/>
</dbReference>
<dbReference type="NCBIfam" id="NF004226">
    <property type="entry name" value="PRK05673.1"/>
    <property type="match status" value="1"/>
</dbReference>
<protein>
    <recommendedName>
        <fullName evidence="3">DNA polymerase III subunit alpha</fullName>
        <ecNumber evidence="2">2.7.7.7</ecNumber>
    </recommendedName>
</protein>
<dbReference type="NCBIfam" id="TIGR00594">
    <property type="entry name" value="polc"/>
    <property type="match status" value="1"/>
</dbReference>
<dbReference type="Gene3D" id="3.20.20.140">
    <property type="entry name" value="Metal-dependent hydrolases"/>
    <property type="match status" value="1"/>
</dbReference>
<dbReference type="SMART" id="SM00481">
    <property type="entry name" value="POLIIIAc"/>
    <property type="match status" value="1"/>
</dbReference>
<dbReference type="Gene3D" id="1.10.10.1600">
    <property type="entry name" value="Bacterial DNA polymerase III alpha subunit, thumb domain"/>
    <property type="match status" value="1"/>
</dbReference>
<dbReference type="NCBIfam" id="NF005298">
    <property type="entry name" value="PRK06826.1"/>
    <property type="match status" value="1"/>
</dbReference>
<dbReference type="InterPro" id="IPR004013">
    <property type="entry name" value="PHP_dom"/>
</dbReference>
<dbReference type="InterPro" id="IPR011708">
    <property type="entry name" value="DNA_pol3_alpha_NTPase_dom"/>
</dbReference>
<dbReference type="InterPro" id="IPR041931">
    <property type="entry name" value="DNA_pol3_alpha_thumb_dom"/>
</dbReference>
<dbReference type="Pfam" id="PF17657">
    <property type="entry name" value="DNA_pol3_finger"/>
    <property type="match status" value="1"/>
</dbReference>
<evidence type="ECO:0000256" key="5">
    <source>
        <dbReference type="ARBA" id="ARBA00022695"/>
    </source>
</evidence>
<keyword evidence="7" id="KW-0239">DNA-directed DNA polymerase</keyword>
<dbReference type="Gene3D" id="1.10.150.870">
    <property type="match status" value="1"/>
</dbReference>
<keyword evidence="4" id="KW-0808">Transferase</keyword>
<dbReference type="GO" id="GO:0006260">
    <property type="term" value="P:DNA replication"/>
    <property type="evidence" value="ECO:0007669"/>
    <property type="project" value="UniProtKB-KW"/>
</dbReference>
<dbReference type="CDD" id="cd04485">
    <property type="entry name" value="DnaE_OBF"/>
    <property type="match status" value="1"/>
</dbReference>
<comment type="catalytic activity">
    <reaction evidence="8">
        <text>DNA(n) + a 2'-deoxyribonucleoside 5'-triphosphate = DNA(n+1) + diphosphate</text>
        <dbReference type="Rhea" id="RHEA:22508"/>
        <dbReference type="Rhea" id="RHEA-COMP:17339"/>
        <dbReference type="Rhea" id="RHEA-COMP:17340"/>
        <dbReference type="ChEBI" id="CHEBI:33019"/>
        <dbReference type="ChEBI" id="CHEBI:61560"/>
        <dbReference type="ChEBI" id="CHEBI:173112"/>
        <dbReference type="EC" id="2.7.7.7"/>
    </reaction>
</comment>
<feature type="domain" description="Polymerase/histidinol phosphatase N-terminal" evidence="9">
    <location>
        <begin position="4"/>
        <end position="71"/>
    </location>
</feature>
<dbReference type="Pfam" id="PF01336">
    <property type="entry name" value="tRNA_anti-codon"/>
    <property type="match status" value="1"/>
</dbReference>
<comment type="caution">
    <text evidence="10">The sequence shown here is derived from an EMBL/GenBank/DDBJ whole genome shotgun (WGS) entry which is preliminary data.</text>
</comment>
<reference evidence="10 11" key="1">
    <citation type="submission" date="2019-07" db="EMBL/GenBank/DDBJ databases">
        <title>Genomic Encyclopedia of Archaeal and Bacterial Type Strains, Phase II (KMG-II): from individual species to whole genera.</title>
        <authorList>
            <person name="Goeker M."/>
        </authorList>
    </citation>
    <scope>NUCLEOTIDE SEQUENCE [LARGE SCALE GENOMIC DNA]</scope>
    <source>
        <strain evidence="10 11">DSM 21935</strain>
    </source>
</reference>
<dbReference type="RefSeq" id="WP_148899265.1">
    <property type="nucleotide sequence ID" value="NZ_VNHY01000003.1"/>
</dbReference>
<evidence type="ECO:0000256" key="8">
    <source>
        <dbReference type="ARBA" id="ARBA00049244"/>
    </source>
</evidence>
<evidence type="ECO:0000256" key="7">
    <source>
        <dbReference type="ARBA" id="ARBA00022932"/>
    </source>
</evidence>
<dbReference type="CDD" id="cd12113">
    <property type="entry name" value="PHP_PolIIIA_DnaE3"/>
    <property type="match status" value="1"/>
</dbReference>
<dbReference type="InterPro" id="IPR003141">
    <property type="entry name" value="Pol/His_phosphatase_N"/>
</dbReference>
<evidence type="ECO:0000256" key="3">
    <source>
        <dbReference type="ARBA" id="ARBA00019114"/>
    </source>
</evidence>
<dbReference type="EMBL" id="VNHY01000003">
    <property type="protein sequence ID" value="TYP92568.1"/>
    <property type="molecule type" value="Genomic_DNA"/>
</dbReference>
<evidence type="ECO:0000256" key="6">
    <source>
        <dbReference type="ARBA" id="ARBA00022705"/>
    </source>
</evidence>
<keyword evidence="6" id="KW-0235">DNA replication</keyword>
<dbReference type="InterPro" id="IPR004365">
    <property type="entry name" value="NA-bd_OB_tRNA"/>
</dbReference>